<evidence type="ECO:0000313" key="2">
    <source>
        <dbReference type="EMBL" id="RSH95167.1"/>
    </source>
</evidence>
<name>A0A427YVP6_9TREE</name>
<dbReference type="AlphaFoldDB" id="A0A427YVP6"/>
<accession>A0A427YVP6</accession>
<gene>
    <name evidence="2" type="ORF">EHS25_000253</name>
</gene>
<feature type="region of interest" description="Disordered" evidence="1">
    <location>
        <begin position="1"/>
        <end position="150"/>
    </location>
</feature>
<keyword evidence="3" id="KW-1185">Reference proteome</keyword>
<evidence type="ECO:0000313" key="3">
    <source>
        <dbReference type="Proteomes" id="UP000279259"/>
    </source>
</evidence>
<reference evidence="2 3" key="1">
    <citation type="submission" date="2018-11" db="EMBL/GenBank/DDBJ databases">
        <title>Genome sequence of Saitozyma podzolica DSM 27192.</title>
        <authorList>
            <person name="Aliyu H."/>
            <person name="Gorte O."/>
            <person name="Ochsenreither K."/>
        </authorList>
    </citation>
    <scope>NUCLEOTIDE SEQUENCE [LARGE SCALE GENOMIC DNA]</scope>
    <source>
        <strain evidence="2 3">DSM 27192</strain>
    </source>
</reference>
<feature type="compositionally biased region" description="Low complexity" evidence="1">
    <location>
        <begin position="61"/>
        <end position="91"/>
    </location>
</feature>
<organism evidence="2 3">
    <name type="scientific">Saitozyma podzolica</name>
    <dbReference type="NCBI Taxonomy" id="1890683"/>
    <lineage>
        <taxon>Eukaryota</taxon>
        <taxon>Fungi</taxon>
        <taxon>Dikarya</taxon>
        <taxon>Basidiomycota</taxon>
        <taxon>Agaricomycotina</taxon>
        <taxon>Tremellomycetes</taxon>
        <taxon>Tremellales</taxon>
        <taxon>Trimorphomycetaceae</taxon>
        <taxon>Saitozyma</taxon>
    </lineage>
</organism>
<feature type="compositionally biased region" description="Low complexity" evidence="1">
    <location>
        <begin position="9"/>
        <end position="22"/>
    </location>
</feature>
<dbReference type="OrthoDB" id="2595958at2759"/>
<dbReference type="Proteomes" id="UP000279259">
    <property type="component" value="Unassembled WGS sequence"/>
</dbReference>
<sequence>MVNATMYNPSHPHPSSSARHPSLLGTFSTLAQPSCMGEDVDSERDIWSAEGSPVDSEDYGSDGSSSDPSCPSTIVSASSSSNTSPSSIHTTDCPSPSPSSPKMRNSTLPSLSAAHPYRPPSGPRPRPRGLTPMTPLSTVPAPPQHLAGMSLPKSQPLARALFARMANDTPHAGFTGLKKKATSQKVIVPTKQFRTTFELGLTSSELARKA</sequence>
<comment type="caution">
    <text evidence="2">The sequence shown here is derived from an EMBL/GenBank/DDBJ whole genome shotgun (WGS) entry which is preliminary data.</text>
</comment>
<proteinExistence type="predicted"/>
<dbReference type="EMBL" id="RSCD01000001">
    <property type="protein sequence ID" value="RSH95167.1"/>
    <property type="molecule type" value="Genomic_DNA"/>
</dbReference>
<evidence type="ECO:0000256" key="1">
    <source>
        <dbReference type="SAM" id="MobiDB-lite"/>
    </source>
</evidence>
<protein>
    <submittedName>
        <fullName evidence="2">Uncharacterized protein</fullName>
    </submittedName>
</protein>